<dbReference type="PROSITE" id="PS51294">
    <property type="entry name" value="HTH_MYB"/>
    <property type="match status" value="2"/>
</dbReference>
<accession>A0A843WZF4</accession>
<feature type="domain" description="Myb-like" evidence="5">
    <location>
        <begin position="187"/>
        <end position="237"/>
    </location>
</feature>
<gene>
    <name evidence="8" type="ORF">Taro_046563</name>
</gene>
<evidence type="ECO:0000256" key="2">
    <source>
        <dbReference type="ARBA" id="ARBA00022737"/>
    </source>
</evidence>
<dbReference type="InterPro" id="IPR001005">
    <property type="entry name" value="SANT/Myb"/>
</dbReference>
<dbReference type="CDD" id="cd00167">
    <property type="entry name" value="SANT"/>
    <property type="match status" value="2"/>
</dbReference>
<dbReference type="InterPro" id="IPR009057">
    <property type="entry name" value="Homeodomain-like_sf"/>
</dbReference>
<evidence type="ECO:0000256" key="3">
    <source>
        <dbReference type="ARBA" id="ARBA00023125"/>
    </source>
</evidence>
<sequence>MEGGSGEEERQCLFPAPPCFLRPAAPLRPLERFLLSSEGRDLCPARIPSLQRPRSVLEATAGRHPPLPSSSPGAIGVVPSGVLLDETSYLCRLLIQGEGLCFGDPDHAGFGDFLAGDVVEMQDGGKKHGSTASSDASVVKGQWTADEDRFLEQLVRQYGDKKWSQIAKKLAGRIGKQCRERWHNHLRPGIKKDTWSEEEERVLVEAHEKVGNKWAEIAKLMPGRTENSIKNHWNATKRRQNSKRLKTKKKDQEPGDKSEPSVLQEYIMRKALGEIYTCTTSATAVTCPTSATTKTAPSSPATIPCPSHSVPPSMQDVAAFGSGGDKSSSSSSTHTQEDSVLMVEHLFTDSYNPPPLDDARMAIADETFKVDAAICNAAQSNKNSHVLDDYDEILQFLDVSQCHVASYPDQQESHETVIGPAAAISSGNYSNSSSTGNTTSAATSAAGHLSSDLYLSFMLGGGDLSPSSEQKPQPEYSQLVQDYGDLSLWGSWDWSCKGDLDLMEMIFRTSQLPQQK</sequence>
<dbReference type="PANTHER" id="PTHR45614:SF218">
    <property type="entry name" value="TRANSCRIPTION FACTOR MYB119-RELATED"/>
    <property type="match status" value="1"/>
</dbReference>
<dbReference type="GO" id="GO:0000981">
    <property type="term" value="F:DNA-binding transcription factor activity, RNA polymerase II-specific"/>
    <property type="evidence" value="ECO:0007669"/>
    <property type="project" value="TreeGrafter"/>
</dbReference>
<dbReference type="OrthoDB" id="2143914at2759"/>
<feature type="domain" description="HTH myb-type" evidence="7">
    <location>
        <begin position="191"/>
        <end position="241"/>
    </location>
</feature>
<name>A0A843WZF4_COLES</name>
<feature type="compositionally biased region" description="Basic residues" evidence="4">
    <location>
        <begin position="235"/>
        <end position="249"/>
    </location>
</feature>
<feature type="region of interest" description="Disordered" evidence="4">
    <location>
        <begin position="225"/>
        <end position="262"/>
    </location>
</feature>
<dbReference type="GO" id="GO:0000978">
    <property type="term" value="F:RNA polymerase II cis-regulatory region sequence-specific DNA binding"/>
    <property type="evidence" value="ECO:0007669"/>
    <property type="project" value="TreeGrafter"/>
</dbReference>
<feature type="compositionally biased region" description="Basic and acidic residues" evidence="4">
    <location>
        <begin position="250"/>
        <end position="259"/>
    </location>
</feature>
<dbReference type="AlphaFoldDB" id="A0A843WZF4"/>
<keyword evidence="9" id="KW-1185">Reference proteome</keyword>
<dbReference type="FunFam" id="1.10.10.60:FF:000010">
    <property type="entry name" value="Transcriptional activator Myb isoform A"/>
    <property type="match status" value="1"/>
</dbReference>
<organism evidence="8 9">
    <name type="scientific">Colocasia esculenta</name>
    <name type="common">Wild taro</name>
    <name type="synonym">Arum esculentum</name>
    <dbReference type="NCBI Taxonomy" id="4460"/>
    <lineage>
        <taxon>Eukaryota</taxon>
        <taxon>Viridiplantae</taxon>
        <taxon>Streptophyta</taxon>
        <taxon>Embryophyta</taxon>
        <taxon>Tracheophyta</taxon>
        <taxon>Spermatophyta</taxon>
        <taxon>Magnoliopsida</taxon>
        <taxon>Liliopsida</taxon>
        <taxon>Araceae</taxon>
        <taxon>Aroideae</taxon>
        <taxon>Colocasieae</taxon>
        <taxon>Colocasia</taxon>
    </lineage>
</organism>
<dbReference type="SMART" id="SM00717">
    <property type="entry name" value="SANT"/>
    <property type="match status" value="2"/>
</dbReference>
<evidence type="ECO:0000256" key="1">
    <source>
        <dbReference type="ARBA" id="ARBA00004123"/>
    </source>
</evidence>
<dbReference type="EMBL" id="NMUH01005761">
    <property type="protein sequence ID" value="MQM13636.1"/>
    <property type="molecule type" value="Genomic_DNA"/>
</dbReference>
<comment type="caution">
    <text evidence="8">The sequence shown here is derived from an EMBL/GenBank/DDBJ whole genome shotgun (WGS) entry which is preliminary data.</text>
</comment>
<dbReference type="PROSITE" id="PS51293">
    <property type="entry name" value="SANT"/>
    <property type="match status" value="1"/>
</dbReference>
<keyword evidence="3" id="KW-0238">DNA-binding</keyword>
<feature type="region of interest" description="Disordered" evidence="4">
    <location>
        <begin position="317"/>
        <end position="337"/>
    </location>
</feature>
<dbReference type="SUPFAM" id="SSF46689">
    <property type="entry name" value="Homeodomain-like"/>
    <property type="match status" value="1"/>
</dbReference>
<dbReference type="InterPro" id="IPR017884">
    <property type="entry name" value="SANT_dom"/>
</dbReference>
<evidence type="ECO:0000259" key="7">
    <source>
        <dbReference type="PROSITE" id="PS51294"/>
    </source>
</evidence>
<keyword evidence="2" id="KW-0677">Repeat</keyword>
<dbReference type="PANTHER" id="PTHR45614">
    <property type="entry name" value="MYB PROTEIN-RELATED"/>
    <property type="match status" value="1"/>
</dbReference>
<protein>
    <submittedName>
        <fullName evidence="8">Uncharacterized protein</fullName>
    </submittedName>
</protein>
<dbReference type="FunFam" id="1.10.10.60:FF:000381">
    <property type="entry name" value="Transcription factor MYB119"/>
    <property type="match status" value="1"/>
</dbReference>
<dbReference type="PROSITE" id="PS50090">
    <property type="entry name" value="MYB_LIKE"/>
    <property type="match status" value="2"/>
</dbReference>
<dbReference type="Pfam" id="PF13921">
    <property type="entry name" value="Myb_DNA-bind_6"/>
    <property type="match status" value="1"/>
</dbReference>
<evidence type="ECO:0000313" key="8">
    <source>
        <dbReference type="EMBL" id="MQM13636.1"/>
    </source>
</evidence>
<evidence type="ECO:0000313" key="9">
    <source>
        <dbReference type="Proteomes" id="UP000652761"/>
    </source>
</evidence>
<feature type="domain" description="HTH myb-type" evidence="7">
    <location>
        <begin position="135"/>
        <end position="190"/>
    </location>
</feature>
<dbReference type="InterPro" id="IPR050560">
    <property type="entry name" value="MYB_TF"/>
</dbReference>
<reference evidence="8" key="1">
    <citation type="submission" date="2017-07" db="EMBL/GenBank/DDBJ databases">
        <title>Taro Niue Genome Assembly and Annotation.</title>
        <authorList>
            <person name="Atibalentja N."/>
            <person name="Keating K."/>
            <person name="Fields C.J."/>
        </authorList>
    </citation>
    <scope>NUCLEOTIDE SEQUENCE</scope>
    <source>
        <strain evidence="8">Niue_2</strain>
        <tissue evidence="8">Leaf</tissue>
    </source>
</reference>
<feature type="domain" description="SANT" evidence="6">
    <location>
        <begin position="190"/>
        <end position="241"/>
    </location>
</feature>
<comment type="subcellular location">
    <subcellularLocation>
        <location evidence="1">Nucleus</location>
    </subcellularLocation>
</comment>
<evidence type="ECO:0000256" key="4">
    <source>
        <dbReference type="SAM" id="MobiDB-lite"/>
    </source>
</evidence>
<dbReference type="GO" id="GO:0005634">
    <property type="term" value="C:nucleus"/>
    <property type="evidence" value="ECO:0007669"/>
    <property type="project" value="UniProtKB-SubCell"/>
</dbReference>
<evidence type="ECO:0000259" key="6">
    <source>
        <dbReference type="PROSITE" id="PS51293"/>
    </source>
</evidence>
<dbReference type="Gene3D" id="1.10.10.60">
    <property type="entry name" value="Homeodomain-like"/>
    <property type="match status" value="2"/>
</dbReference>
<feature type="domain" description="Myb-like" evidence="5">
    <location>
        <begin position="135"/>
        <end position="186"/>
    </location>
</feature>
<dbReference type="Proteomes" id="UP000652761">
    <property type="component" value="Unassembled WGS sequence"/>
</dbReference>
<dbReference type="InterPro" id="IPR017930">
    <property type="entry name" value="Myb_dom"/>
</dbReference>
<proteinExistence type="predicted"/>
<evidence type="ECO:0000259" key="5">
    <source>
        <dbReference type="PROSITE" id="PS50090"/>
    </source>
</evidence>
<feature type="compositionally biased region" description="Polar residues" evidence="4">
    <location>
        <begin position="225"/>
        <end position="234"/>
    </location>
</feature>